<keyword evidence="5 9" id="KW-0862">Zinc</keyword>
<comment type="similarity">
    <text evidence="2 11">Belongs to the ING family.</text>
</comment>
<dbReference type="InterPro" id="IPR019786">
    <property type="entry name" value="Zinc_finger_PHD-type_CS"/>
</dbReference>
<dbReference type="AlphaFoldDB" id="A0A6P8G3I8"/>
<dbReference type="GO" id="GO:0006355">
    <property type="term" value="P:regulation of DNA-templated transcription"/>
    <property type="evidence" value="ECO:0007669"/>
    <property type="project" value="TreeGrafter"/>
</dbReference>
<feature type="binding site" evidence="9">
    <location>
        <position position="163"/>
    </location>
    <ligand>
        <name>Zn(2+)</name>
        <dbReference type="ChEBI" id="CHEBI:29105"/>
        <label>1</label>
    </ligand>
</feature>
<keyword evidence="15" id="KW-1185">Reference proteome</keyword>
<dbReference type="InterPro" id="IPR028651">
    <property type="entry name" value="ING_fam"/>
</dbReference>
<comment type="subunit">
    <text evidence="11">Component of an histone acetyltransferase complex. Interacts with H3K4me3 and to a lesser extent with H3K4me2.</text>
</comment>
<name>A0A6P8G3I8_CLUHA</name>
<dbReference type="InterPro" id="IPR019787">
    <property type="entry name" value="Znf_PHD-finger"/>
</dbReference>
<keyword evidence="7 11" id="KW-0539">Nucleus</keyword>
<evidence type="ECO:0000256" key="5">
    <source>
        <dbReference type="ARBA" id="ARBA00022833"/>
    </source>
</evidence>
<feature type="site" description="Histone H3K4me3 binding" evidence="8">
    <location>
        <position position="177"/>
    </location>
</feature>
<dbReference type="SMART" id="SM00249">
    <property type="entry name" value="PHD"/>
    <property type="match status" value="1"/>
</dbReference>
<evidence type="ECO:0000256" key="11">
    <source>
        <dbReference type="RuleBase" id="RU361213"/>
    </source>
</evidence>
<keyword evidence="4 10" id="KW-0863">Zinc-finger</keyword>
<accession>A0A6P8G3I8</accession>
<organism evidence="15 16">
    <name type="scientific">Clupea harengus</name>
    <name type="common">Atlantic herring</name>
    <dbReference type="NCBI Taxonomy" id="7950"/>
    <lineage>
        <taxon>Eukaryota</taxon>
        <taxon>Metazoa</taxon>
        <taxon>Chordata</taxon>
        <taxon>Craniata</taxon>
        <taxon>Vertebrata</taxon>
        <taxon>Euteleostomi</taxon>
        <taxon>Actinopterygii</taxon>
        <taxon>Neopterygii</taxon>
        <taxon>Teleostei</taxon>
        <taxon>Clupei</taxon>
        <taxon>Clupeiformes</taxon>
        <taxon>Clupeoidei</taxon>
        <taxon>Clupeidae</taxon>
        <taxon>Clupea</taxon>
    </lineage>
</organism>
<dbReference type="Gene3D" id="6.10.140.1740">
    <property type="match status" value="1"/>
</dbReference>
<evidence type="ECO:0000256" key="2">
    <source>
        <dbReference type="ARBA" id="ARBA00010210"/>
    </source>
</evidence>
<proteinExistence type="inferred from homology"/>
<feature type="site" description="Histone H3K4me3 binding" evidence="8">
    <location>
        <position position="162"/>
    </location>
</feature>
<evidence type="ECO:0000256" key="4">
    <source>
        <dbReference type="ARBA" id="ARBA00022771"/>
    </source>
</evidence>
<feature type="region of interest" description="Disordered" evidence="13">
    <location>
        <begin position="91"/>
        <end position="143"/>
    </location>
</feature>
<dbReference type="RefSeq" id="XP_031430050.1">
    <property type="nucleotide sequence ID" value="XM_031574190.2"/>
</dbReference>
<dbReference type="FunFam" id="3.30.40.10:FF:000016">
    <property type="entry name" value="Inhibitor of growth protein"/>
    <property type="match status" value="1"/>
</dbReference>
<dbReference type="Pfam" id="PF12998">
    <property type="entry name" value="ING"/>
    <property type="match status" value="1"/>
</dbReference>
<feature type="binding site" evidence="9">
    <location>
        <position position="165"/>
    </location>
    <ligand>
        <name>Zn(2+)</name>
        <dbReference type="ChEBI" id="CHEBI:29105"/>
        <label>1</label>
    </ligand>
</feature>
<dbReference type="SUPFAM" id="SSF57903">
    <property type="entry name" value="FYVE/PHD zinc finger"/>
    <property type="match status" value="1"/>
</dbReference>
<dbReference type="InterPro" id="IPR001965">
    <property type="entry name" value="Znf_PHD"/>
</dbReference>
<dbReference type="PANTHER" id="PTHR10333:SF41">
    <property type="entry name" value="INHIBITOR OF GROWTH PROTEIN 5"/>
    <property type="match status" value="1"/>
</dbReference>
<keyword evidence="6 11" id="KW-0156">Chromatin regulator</keyword>
<gene>
    <name evidence="16" type="primary">ing5a</name>
</gene>
<keyword evidence="12" id="KW-0175">Coiled coil</keyword>
<dbReference type="PROSITE" id="PS50016">
    <property type="entry name" value="ZF_PHD_2"/>
    <property type="match status" value="1"/>
</dbReference>
<evidence type="ECO:0000256" key="12">
    <source>
        <dbReference type="SAM" id="Coils"/>
    </source>
</evidence>
<dbReference type="Proteomes" id="UP000515152">
    <property type="component" value="Chromosome 10"/>
</dbReference>
<dbReference type="GO" id="GO:0008270">
    <property type="term" value="F:zinc ion binding"/>
    <property type="evidence" value="ECO:0007669"/>
    <property type="project" value="UniProtKB-KW"/>
</dbReference>
<dbReference type="SMART" id="SM01408">
    <property type="entry name" value="ING"/>
    <property type="match status" value="1"/>
</dbReference>
<feature type="site" description="Histone H3K4me3 binding" evidence="8">
    <location>
        <position position="185"/>
    </location>
</feature>
<reference evidence="16" key="1">
    <citation type="submission" date="2025-08" db="UniProtKB">
        <authorList>
            <consortium name="RefSeq"/>
        </authorList>
    </citation>
    <scope>IDENTIFICATION</scope>
</reference>
<evidence type="ECO:0000256" key="13">
    <source>
        <dbReference type="SAM" id="MobiDB-lite"/>
    </source>
</evidence>
<evidence type="ECO:0000256" key="8">
    <source>
        <dbReference type="PIRSR" id="PIRSR628651-50"/>
    </source>
</evidence>
<dbReference type="GeneID" id="105898337"/>
<dbReference type="InterPro" id="IPR024610">
    <property type="entry name" value="ING_N_histone-binding"/>
</dbReference>
<feature type="binding site" evidence="9">
    <location>
        <position position="203"/>
    </location>
    <ligand>
        <name>Zn(2+)</name>
        <dbReference type="ChEBI" id="CHEBI:29105"/>
        <label>2</label>
    </ligand>
</feature>
<evidence type="ECO:0000256" key="7">
    <source>
        <dbReference type="ARBA" id="ARBA00023242"/>
    </source>
</evidence>
<evidence type="ECO:0000256" key="1">
    <source>
        <dbReference type="ARBA" id="ARBA00004123"/>
    </source>
</evidence>
<evidence type="ECO:0000313" key="16">
    <source>
        <dbReference type="RefSeq" id="XP_031430050.1"/>
    </source>
</evidence>
<dbReference type="PROSITE" id="PS01359">
    <property type="entry name" value="ZF_PHD_1"/>
    <property type="match status" value="1"/>
</dbReference>
<comment type="domain">
    <text evidence="11">The PHD-type zinc finger mediates the binding to H3K4me3.</text>
</comment>
<dbReference type="GO" id="GO:0006325">
    <property type="term" value="P:chromatin organization"/>
    <property type="evidence" value="ECO:0007669"/>
    <property type="project" value="UniProtKB-KW"/>
</dbReference>
<feature type="binding site" evidence="9">
    <location>
        <position position="181"/>
    </location>
    <ligand>
        <name>Zn(2+)</name>
        <dbReference type="ChEBI" id="CHEBI:29105"/>
        <label>2</label>
    </ligand>
</feature>
<feature type="site" description="Histone H3K4me3 binding" evidence="8">
    <location>
        <position position="173"/>
    </location>
</feature>
<evidence type="ECO:0000313" key="15">
    <source>
        <dbReference type="Proteomes" id="UP000515152"/>
    </source>
</evidence>
<feature type="domain" description="PHD-type" evidence="14">
    <location>
        <begin position="160"/>
        <end position="209"/>
    </location>
</feature>
<feature type="binding site" evidence="9">
    <location>
        <position position="176"/>
    </location>
    <ligand>
        <name>Zn(2+)</name>
        <dbReference type="ChEBI" id="CHEBI:29105"/>
        <label>2</label>
    </ligand>
</feature>
<dbReference type="CTD" id="792168"/>
<feature type="binding site" evidence="9">
    <location>
        <position position="206"/>
    </location>
    <ligand>
        <name>Zn(2+)</name>
        <dbReference type="ChEBI" id="CHEBI:29105"/>
        <label>2</label>
    </ligand>
</feature>
<dbReference type="PANTHER" id="PTHR10333">
    <property type="entry name" value="INHIBITOR OF GROWTH PROTEIN"/>
    <property type="match status" value="1"/>
</dbReference>
<feature type="binding site" evidence="9">
    <location>
        <position position="187"/>
    </location>
    <ligand>
        <name>Zn(2+)</name>
        <dbReference type="ChEBI" id="CHEBI:29105"/>
        <label>1</label>
    </ligand>
</feature>
<evidence type="ECO:0000256" key="6">
    <source>
        <dbReference type="ARBA" id="ARBA00022853"/>
    </source>
</evidence>
<evidence type="ECO:0000256" key="9">
    <source>
        <dbReference type="PIRSR" id="PIRSR628651-51"/>
    </source>
</evidence>
<comment type="function">
    <text evidence="11">Component of an histone acetyltransferase complex.</text>
</comment>
<comment type="subcellular location">
    <subcellularLocation>
        <location evidence="1 11">Nucleus</location>
    </subcellularLocation>
</comment>
<keyword evidence="3 9" id="KW-0479">Metal-binding</keyword>
<dbReference type="GO" id="GO:2001235">
    <property type="term" value="P:positive regulation of apoptotic signaling pathway"/>
    <property type="evidence" value="ECO:0007669"/>
    <property type="project" value="TreeGrafter"/>
</dbReference>
<evidence type="ECO:0000256" key="10">
    <source>
        <dbReference type="PROSITE-ProRule" id="PRU00146"/>
    </source>
</evidence>
<dbReference type="InterPro" id="IPR011011">
    <property type="entry name" value="Znf_FYVE_PHD"/>
</dbReference>
<dbReference type="InterPro" id="IPR013083">
    <property type="entry name" value="Znf_RING/FYVE/PHD"/>
</dbReference>
<evidence type="ECO:0000259" key="14">
    <source>
        <dbReference type="PROSITE" id="PS50016"/>
    </source>
</evidence>
<sequence>MRELDSRTEEKKGEIDKLAEEYIANIRSLASEQRVEHLQKIQNAYSKCKEYSDDKVQLAMQTYEMVDKHIRRLDADLARFENELKEKLDVSGYESPDSRALKKGGRGLKEKRATRGRGRKGSDEESPRKKKIKNSPEFGDSLLSVQPSDVLDMPVDPNEPTYCLCHQVSYGEMIGCDNPDCPIEWFHFACVDLTTKPKGKWFCPRCTQDKKKK</sequence>
<evidence type="ECO:0000256" key="3">
    <source>
        <dbReference type="ARBA" id="ARBA00022723"/>
    </source>
</evidence>
<dbReference type="GO" id="GO:0005634">
    <property type="term" value="C:nucleus"/>
    <property type="evidence" value="ECO:0007669"/>
    <property type="project" value="UniProtKB-SubCell"/>
</dbReference>
<dbReference type="GO" id="GO:0003682">
    <property type="term" value="F:chromatin binding"/>
    <property type="evidence" value="ECO:0007669"/>
    <property type="project" value="TreeGrafter"/>
</dbReference>
<dbReference type="CDD" id="cd15685">
    <property type="entry name" value="PHD_ING5"/>
    <property type="match status" value="1"/>
</dbReference>
<feature type="binding site" evidence="9">
    <location>
        <position position="190"/>
    </location>
    <ligand>
        <name>Zn(2+)</name>
        <dbReference type="ChEBI" id="CHEBI:29105"/>
        <label>1</label>
    </ligand>
</feature>
<protein>
    <recommendedName>
        <fullName evidence="11">Inhibitor of growth protein</fullName>
    </recommendedName>
</protein>
<dbReference type="Gene3D" id="3.30.40.10">
    <property type="entry name" value="Zinc/RING finger domain, C3HC4 (zinc finger)"/>
    <property type="match status" value="1"/>
</dbReference>
<feature type="coiled-coil region" evidence="12">
    <location>
        <begin position="63"/>
        <end position="90"/>
    </location>
</feature>